<dbReference type="EMBL" id="JBAMMX010000005">
    <property type="protein sequence ID" value="KAK6939543.1"/>
    <property type="molecule type" value="Genomic_DNA"/>
</dbReference>
<dbReference type="GO" id="GO:0003677">
    <property type="term" value="F:DNA binding"/>
    <property type="evidence" value="ECO:0007669"/>
    <property type="project" value="UniProtKB-KW"/>
</dbReference>
<evidence type="ECO:0000256" key="1">
    <source>
        <dbReference type="ARBA" id="ARBA00004123"/>
    </source>
</evidence>
<keyword evidence="2" id="KW-0805">Transcription regulation</keyword>
<dbReference type="InterPro" id="IPR003340">
    <property type="entry name" value="B3_DNA-bd"/>
</dbReference>
<dbReference type="GO" id="GO:0005634">
    <property type="term" value="C:nucleus"/>
    <property type="evidence" value="ECO:0007669"/>
    <property type="project" value="UniProtKB-SubCell"/>
</dbReference>
<keyword evidence="9" id="KW-1185">Reference proteome</keyword>
<evidence type="ECO:0000313" key="8">
    <source>
        <dbReference type="EMBL" id="KAK6939543.1"/>
    </source>
</evidence>
<gene>
    <name evidence="8" type="ORF">RJ641_029074</name>
</gene>
<dbReference type="PROSITE" id="PS50863">
    <property type="entry name" value="B3"/>
    <property type="match status" value="2"/>
</dbReference>
<name>A0AAN8ZMD3_9MAGN</name>
<evidence type="ECO:0000256" key="2">
    <source>
        <dbReference type="ARBA" id="ARBA00023015"/>
    </source>
</evidence>
<feature type="domain" description="TF-B3" evidence="7">
    <location>
        <begin position="1"/>
        <end position="81"/>
    </location>
</feature>
<reference evidence="8 9" key="1">
    <citation type="submission" date="2023-12" db="EMBL/GenBank/DDBJ databases">
        <title>A high-quality genome assembly for Dillenia turbinata (Dilleniales).</title>
        <authorList>
            <person name="Chanderbali A."/>
        </authorList>
    </citation>
    <scope>NUCLEOTIDE SEQUENCE [LARGE SCALE GENOMIC DNA]</scope>
    <source>
        <strain evidence="8">LSX21</strain>
        <tissue evidence="8">Leaf</tissue>
    </source>
</reference>
<evidence type="ECO:0000256" key="6">
    <source>
        <dbReference type="SAM" id="MobiDB-lite"/>
    </source>
</evidence>
<keyword evidence="5" id="KW-0539">Nucleus</keyword>
<feature type="region of interest" description="Disordered" evidence="6">
    <location>
        <begin position="125"/>
        <end position="150"/>
    </location>
</feature>
<keyword evidence="4" id="KW-0804">Transcription</keyword>
<dbReference type="CDD" id="cd10017">
    <property type="entry name" value="B3_DNA"/>
    <property type="match status" value="2"/>
</dbReference>
<feature type="compositionally biased region" description="Polar residues" evidence="6">
    <location>
        <begin position="125"/>
        <end position="134"/>
    </location>
</feature>
<dbReference type="InterPro" id="IPR044837">
    <property type="entry name" value="REM16-like"/>
</dbReference>
<sequence>KVPYKFSMANLPNCKIKVVLRNLEGQCWTVNSVPTTKVQTVHTFCGGWMAFVRANDIKMGDICIFELVGKCEMCVHVRAGKVSANGSAISTNAPHSNINGGPLKKTKVASLARFEYSNKSTLIKTGQDGPLSNATKKHAKTSKVSGNSALRPQSKLLKDKPAGQNRMNIRDEMGLHAGGSLSLVTVPEEDRRIRYFSSSFPNFITVMKKFNVSRSFTLKIPHKFSIAHLPQCKTKITLRNAKGECWSVNSVPDVKGRPVHTFCGGWMGFVRGNDIKVGDTCIFELVGKCEMCVHVFEAGKKALDYQNGEVAGNELVSNDHFVALPD</sequence>
<evidence type="ECO:0000256" key="4">
    <source>
        <dbReference type="ARBA" id="ARBA00023163"/>
    </source>
</evidence>
<dbReference type="PANTHER" id="PTHR31391:SF106">
    <property type="entry name" value="B3 DOMAIN-CONTAINING PROTEIN OS01G0723500"/>
    <property type="match status" value="1"/>
</dbReference>
<dbReference type="SMART" id="SM01019">
    <property type="entry name" value="B3"/>
    <property type="match status" value="2"/>
</dbReference>
<dbReference type="Proteomes" id="UP001370490">
    <property type="component" value="Unassembled WGS sequence"/>
</dbReference>
<protein>
    <submittedName>
        <fullName evidence="8">B3 DNA binding domain</fullName>
    </submittedName>
</protein>
<evidence type="ECO:0000256" key="3">
    <source>
        <dbReference type="ARBA" id="ARBA00023125"/>
    </source>
</evidence>
<comment type="caution">
    <text evidence="8">The sequence shown here is derived from an EMBL/GenBank/DDBJ whole genome shotgun (WGS) entry which is preliminary data.</text>
</comment>
<feature type="non-terminal residue" evidence="8">
    <location>
        <position position="1"/>
    </location>
</feature>
<proteinExistence type="predicted"/>
<evidence type="ECO:0000259" key="7">
    <source>
        <dbReference type="PROSITE" id="PS50863"/>
    </source>
</evidence>
<evidence type="ECO:0000313" key="9">
    <source>
        <dbReference type="Proteomes" id="UP001370490"/>
    </source>
</evidence>
<evidence type="ECO:0000256" key="5">
    <source>
        <dbReference type="ARBA" id="ARBA00023242"/>
    </source>
</evidence>
<feature type="domain" description="TF-B3" evidence="7">
    <location>
        <begin position="203"/>
        <end position="299"/>
    </location>
</feature>
<dbReference type="Pfam" id="PF02362">
    <property type="entry name" value="B3"/>
    <property type="match status" value="2"/>
</dbReference>
<accession>A0AAN8ZMD3</accession>
<organism evidence="8 9">
    <name type="scientific">Dillenia turbinata</name>
    <dbReference type="NCBI Taxonomy" id="194707"/>
    <lineage>
        <taxon>Eukaryota</taxon>
        <taxon>Viridiplantae</taxon>
        <taxon>Streptophyta</taxon>
        <taxon>Embryophyta</taxon>
        <taxon>Tracheophyta</taxon>
        <taxon>Spermatophyta</taxon>
        <taxon>Magnoliopsida</taxon>
        <taxon>eudicotyledons</taxon>
        <taxon>Gunneridae</taxon>
        <taxon>Pentapetalae</taxon>
        <taxon>Dilleniales</taxon>
        <taxon>Dilleniaceae</taxon>
        <taxon>Dillenia</taxon>
    </lineage>
</organism>
<keyword evidence="3" id="KW-0238">DNA-binding</keyword>
<dbReference type="AlphaFoldDB" id="A0AAN8ZMD3"/>
<dbReference type="InterPro" id="IPR015300">
    <property type="entry name" value="DNA-bd_pseudobarrel_sf"/>
</dbReference>
<comment type="subcellular location">
    <subcellularLocation>
        <location evidence="1">Nucleus</location>
    </subcellularLocation>
</comment>
<dbReference type="PANTHER" id="PTHR31391">
    <property type="entry name" value="B3 DOMAIN-CONTAINING PROTEIN OS11G0197600-RELATED"/>
    <property type="match status" value="1"/>
</dbReference>
<dbReference type="SUPFAM" id="SSF101936">
    <property type="entry name" value="DNA-binding pseudobarrel domain"/>
    <property type="match status" value="2"/>
</dbReference>
<dbReference type="Gene3D" id="2.40.330.10">
    <property type="entry name" value="DNA-binding pseudobarrel domain"/>
    <property type="match status" value="2"/>
</dbReference>